<dbReference type="InterPro" id="IPR028087">
    <property type="entry name" value="Tad_N"/>
</dbReference>
<evidence type="ECO:0000259" key="2">
    <source>
        <dbReference type="Pfam" id="PF13400"/>
    </source>
</evidence>
<evidence type="ECO:0000313" key="3">
    <source>
        <dbReference type="EMBL" id="AJC22621.1"/>
    </source>
</evidence>
<accession>A0AAJ4ZGW4</accession>
<dbReference type="RefSeq" id="WP_039411748.1">
    <property type="nucleotide sequence ID" value="NZ_CP010310.2"/>
</dbReference>
<dbReference type="KEGG" id="ppul:RO07_22995"/>
<dbReference type="Proteomes" id="UP000254589">
    <property type="component" value="Unassembled WGS sequence"/>
</dbReference>
<gene>
    <name evidence="4" type="ORF">NCTC13159_04722</name>
    <name evidence="3" type="ORF">RO07_22995</name>
</gene>
<evidence type="ECO:0000313" key="5">
    <source>
        <dbReference type="Proteomes" id="UP000035086"/>
    </source>
</evidence>
<organism evidence="4 6">
    <name type="scientific">Pandoraea pulmonicola</name>
    <dbReference type="NCBI Taxonomy" id="93221"/>
    <lineage>
        <taxon>Bacteria</taxon>
        <taxon>Pseudomonadati</taxon>
        <taxon>Pseudomonadota</taxon>
        <taxon>Betaproteobacteria</taxon>
        <taxon>Burkholderiales</taxon>
        <taxon>Burkholderiaceae</taxon>
        <taxon>Pandoraea</taxon>
    </lineage>
</organism>
<reference evidence="5" key="1">
    <citation type="submission" date="2014-12" db="EMBL/GenBank/DDBJ databases">
        <title>Complete Genome Sequencing of Pandoraea pulmonicola DSM 16583.</title>
        <authorList>
            <person name="Chan K.-G."/>
        </authorList>
    </citation>
    <scope>NUCLEOTIDE SEQUENCE [LARGE SCALE GENOMIC DNA]</scope>
    <source>
        <strain evidence="5">DSM 16583</strain>
    </source>
</reference>
<keyword evidence="5" id="KW-1185">Reference proteome</keyword>
<dbReference type="EMBL" id="CP010310">
    <property type="protein sequence ID" value="AJC22621.1"/>
    <property type="molecule type" value="Genomic_DNA"/>
</dbReference>
<dbReference type="AlphaFoldDB" id="A0AAJ4ZGW4"/>
<keyword evidence="1" id="KW-0812">Transmembrane</keyword>
<evidence type="ECO:0000313" key="6">
    <source>
        <dbReference type="Proteomes" id="UP000254589"/>
    </source>
</evidence>
<dbReference type="Proteomes" id="UP000035086">
    <property type="component" value="Chromosome"/>
</dbReference>
<proteinExistence type="predicted"/>
<evidence type="ECO:0000256" key="1">
    <source>
        <dbReference type="SAM" id="Phobius"/>
    </source>
</evidence>
<protein>
    <submittedName>
        <fullName evidence="4">Predicted membrane protein</fullName>
    </submittedName>
</protein>
<reference evidence="3" key="2">
    <citation type="submission" date="2016-11" db="EMBL/GenBank/DDBJ databases">
        <title>Complete Genome Sequencing of Pandoraea pulmonicola DSM 16583.</title>
        <authorList>
            <person name="Chan K.-G."/>
        </authorList>
    </citation>
    <scope>NUCLEOTIDE SEQUENCE</scope>
    <source>
        <strain evidence="3">DSM 16583</strain>
    </source>
</reference>
<name>A0AAJ4ZGW4_PANPU</name>
<sequence length="702" mass="68803">MIVRARVRHFVRVPSRLRAATVDRQRGSVPIAALVFVIVALILAFAIDAGYAFMKRRDLQRAADMAALAGAQTLPGCANTTSYASVAQANVTSNMGGDATGLQVTSACGIWTSPVANATGPGTFAAVNAGNAASGNAVQVTLSLTVPSFFQLTGNRTITATAIARKAPAVVTFTVDSGLLALNTGNSVLAPLLNTLGISPVLYVAAAQQLVGVNVTPKGILQALGVPITGDVSVASLSGVAAVKNLTVGSLLSATNTALVTQNGAASASVTAMNNLINVFAGSPVLNLPINLLGTATTPGVIANIDAAGVSAANALTANIGVADLISAAIVGANGTNAISINAPVNSLGLTVSGRVISPPQVGVGGVGATATAAQVRLFVSVNPGATGPVPLLGGLLSGLNTTLNLPLVLELAQSTATVTALQCGATPSATLQVNSGLVNVCVGGAPNGVNMATNTASCTTLMTQRVTVARLLGLIDVNANVNLSLASSSPSPITFSGPFPQRVGPIGTSVNLSSIVSALLTGLSLDVSASGTASTGNIGTGLVNNVPSAAAGATISTVNAFLSSAAAGLKATTNALGTTLGGVLTLNLPQVAGGVGGLVTGLVNTLGGIVNGLLGGVSDLVCNLSGSGANSCRISAVSGAIGTSDVSPVLGSILSTLLNPLLTPLSNLLNTLLSSLGITLGMTTVTVDSINCQNGLVQLVY</sequence>
<feature type="domain" description="Putative Flp pilus-assembly TadG-like N-terminal" evidence="2">
    <location>
        <begin position="27"/>
        <end position="72"/>
    </location>
</feature>
<dbReference type="EMBL" id="UGSJ01000001">
    <property type="protein sequence ID" value="SUA93167.1"/>
    <property type="molecule type" value="Genomic_DNA"/>
</dbReference>
<reference evidence="4 6" key="3">
    <citation type="submission" date="2018-06" db="EMBL/GenBank/DDBJ databases">
        <authorList>
            <consortium name="Pathogen Informatics"/>
            <person name="Doyle S."/>
        </authorList>
    </citation>
    <scope>NUCLEOTIDE SEQUENCE [LARGE SCALE GENOMIC DNA]</scope>
    <source>
        <strain evidence="4 6">NCTC13159</strain>
    </source>
</reference>
<dbReference type="Pfam" id="PF13400">
    <property type="entry name" value="Tad"/>
    <property type="match status" value="1"/>
</dbReference>
<evidence type="ECO:0000313" key="4">
    <source>
        <dbReference type="EMBL" id="SUA93167.1"/>
    </source>
</evidence>
<keyword evidence="1" id="KW-1133">Transmembrane helix</keyword>
<keyword evidence="1" id="KW-0472">Membrane</keyword>
<feature type="transmembrane region" description="Helical" evidence="1">
    <location>
        <begin position="31"/>
        <end position="53"/>
    </location>
</feature>